<dbReference type="STRING" id="203122.Sde_3044"/>
<dbReference type="HOGENOM" id="CLU_1407855_0_0_6"/>
<reference evidence="2 3" key="1">
    <citation type="journal article" date="2008" name="PLoS Genet.">
        <title>Complete genome sequence of the complex carbohydrate-degrading marine bacterium, Saccharophagus degradans strain 2-40 T.</title>
        <authorList>
            <person name="Weiner R.M."/>
            <person name="Taylor L.E.II."/>
            <person name="Henrissat B."/>
            <person name="Hauser L."/>
            <person name="Land M."/>
            <person name="Coutinho P.M."/>
            <person name="Rancurel C."/>
            <person name="Saunders E.H."/>
            <person name="Longmire A.G."/>
            <person name="Zhang H."/>
            <person name="Bayer E.A."/>
            <person name="Gilbert H.J."/>
            <person name="Larimer F."/>
            <person name="Zhulin I.B."/>
            <person name="Ekborg N.A."/>
            <person name="Lamed R."/>
            <person name="Richardson P.M."/>
            <person name="Borovok I."/>
            <person name="Hutcheson S."/>
        </authorList>
    </citation>
    <scope>NUCLEOTIDE SEQUENCE [LARGE SCALE GENOMIC DNA]</scope>
    <source>
        <strain evidence="3">2-40 / ATCC 43961 / DSM 17024</strain>
    </source>
</reference>
<sequence length="193" mass="22398">MVREACFYLFKINYTYQYSTNLSFGNVFWLDLSVELLDYCNVIRLTGKRQLELICRVAAKLIPNANLISLWRFGEHKQKVISLINYDVEAQEFTEGLELNRRDFPVYFDAIVERELLVASRARAHPVTSCFNESYFEPLDIHSLLDFILHKEFAPVGVICCESKGAAVNWSDDDIENIRMLATQISYCFELPC</sequence>
<dbReference type="Proteomes" id="UP000001947">
    <property type="component" value="Chromosome"/>
</dbReference>
<feature type="domain" description="GAF" evidence="1">
    <location>
        <begin position="107"/>
        <end position="186"/>
    </location>
</feature>
<name>Q21G78_SACD2</name>
<dbReference type="InterPro" id="IPR029016">
    <property type="entry name" value="GAF-like_dom_sf"/>
</dbReference>
<dbReference type="EMBL" id="CP000282">
    <property type="protein sequence ID" value="ABD82301.1"/>
    <property type="molecule type" value="Genomic_DNA"/>
</dbReference>
<dbReference type="Gene3D" id="3.30.450.40">
    <property type="match status" value="1"/>
</dbReference>
<evidence type="ECO:0000313" key="2">
    <source>
        <dbReference type="EMBL" id="ABD82301.1"/>
    </source>
</evidence>
<evidence type="ECO:0000259" key="1">
    <source>
        <dbReference type="Pfam" id="PF01590"/>
    </source>
</evidence>
<dbReference type="Pfam" id="PF01590">
    <property type="entry name" value="GAF"/>
    <property type="match status" value="1"/>
</dbReference>
<protein>
    <recommendedName>
        <fullName evidence="1">GAF domain-containing protein</fullName>
    </recommendedName>
</protein>
<evidence type="ECO:0000313" key="3">
    <source>
        <dbReference type="Proteomes" id="UP000001947"/>
    </source>
</evidence>
<dbReference type="KEGG" id="sde:Sde_3044"/>
<dbReference type="eggNOG" id="COG2203">
    <property type="taxonomic scope" value="Bacteria"/>
</dbReference>
<organism evidence="2 3">
    <name type="scientific">Saccharophagus degradans (strain 2-40 / ATCC 43961 / DSM 17024)</name>
    <dbReference type="NCBI Taxonomy" id="203122"/>
    <lineage>
        <taxon>Bacteria</taxon>
        <taxon>Pseudomonadati</taxon>
        <taxon>Pseudomonadota</taxon>
        <taxon>Gammaproteobacteria</taxon>
        <taxon>Cellvibrionales</taxon>
        <taxon>Cellvibrionaceae</taxon>
        <taxon>Saccharophagus</taxon>
    </lineage>
</organism>
<keyword evidence="3" id="KW-1185">Reference proteome</keyword>
<dbReference type="AlphaFoldDB" id="Q21G78"/>
<dbReference type="SUPFAM" id="SSF55781">
    <property type="entry name" value="GAF domain-like"/>
    <property type="match status" value="1"/>
</dbReference>
<accession>Q21G78</accession>
<gene>
    <name evidence="2" type="ordered locus">Sde_3044</name>
</gene>
<proteinExistence type="predicted"/>
<dbReference type="InterPro" id="IPR003018">
    <property type="entry name" value="GAF"/>
</dbReference>